<keyword evidence="4 9" id="KW-0863">Zinc-finger</keyword>
<feature type="compositionally biased region" description="Polar residues" evidence="10">
    <location>
        <begin position="1"/>
        <end position="11"/>
    </location>
</feature>
<evidence type="ECO:0000313" key="15">
    <source>
        <dbReference type="Proteomes" id="UP001497623"/>
    </source>
</evidence>
<evidence type="ECO:0000259" key="11">
    <source>
        <dbReference type="PROSITE" id="PS50016"/>
    </source>
</evidence>
<dbReference type="PROSITE" id="PS50089">
    <property type="entry name" value="ZF_RING_2"/>
    <property type="match status" value="1"/>
</dbReference>
<evidence type="ECO:0000256" key="8">
    <source>
        <dbReference type="ARBA" id="ARBA00023242"/>
    </source>
</evidence>
<name>A0AAV2RZI9_MEGNR</name>
<dbReference type="GO" id="GO:0044666">
    <property type="term" value="C:MLL3/4 complex"/>
    <property type="evidence" value="ECO:0007669"/>
    <property type="project" value="TreeGrafter"/>
</dbReference>
<evidence type="ECO:0000259" key="13">
    <source>
        <dbReference type="PROSITE" id="PS51805"/>
    </source>
</evidence>
<dbReference type="InterPro" id="IPR019786">
    <property type="entry name" value="Zinc_finger_PHD-type_CS"/>
</dbReference>
<dbReference type="InterPro" id="IPR001841">
    <property type="entry name" value="Znf_RING"/>
</dbReference>
<dbReference type="PROSITE" id="PS50016">
    <property type="entry name" value="ZF_PHD_2"/>
    <property type="match status" value="1"/>
</dbReference>
<protein>
    <submittedName>
        <fullName evidence="14">Uncharacterized protein</fullName>
    </submittedName>
</protein>
<feature type="region of interest" description="Disordered" evidence="10">
    <location>
        <begin position="1"/>
        <end position="117"/>
    </location>
</feature>
<dbReference type="InterPro" id="IPR034732">
    <property type="entry name" value="EPHD"/>
</dbReference>
<dbReference type="PANTHER" id="PTHR45888">
    <property type="entry name" value="HL01030P-RELATED"/>
    <property type="match status" value="1"/>
</dbReference>
<comment type="subcellular location">
    <subcellularLocation>
        <location evidence="1">Nucleus</location>
    </subcellularLocation>
</comment>
<gene>
    <name evidence="14" type="ORF">MNOR_LOCUS31356</name>
</gene>
<dbReference type="GO" id="GO:0045944">
    <property type="term" value="P:positive regulation of transcription by RNA polymerase II"/>
    <property type="evidence" value="ECO:0007669"/>
    <property type="project" value="TreeGrafter"/>
</dbReference>
<dbReference type="GO" id="GO:0008270">
    <property type="term" value="F:zinc ion binding"/>
    <property type="evidence" value="ECO:0007669"/>
    <property type="project" value="UniProtKB-KW"/>
</dbReference>
<dbReference type="InterPro" id="IPR011011">
    <property type="entry name" value="Znf_FYVE_PHD"/>
</dbReference>
<dbReference type="EMBL" id="CAXKWB010040280">
    <property type="protein sequence ID" value="CAL4154549.1"/>
    <property type="molecule type" value="Genomic_DNA"/>
</dbReference>
<feature type="domain" description="PHD-type" evidence="13">
    <location>
        <begin position="251"/>
        <end position="359"/>
    </location>
</feature>
<evidence type="ECO:0000256" key="4">
    <source>
        <dbReference type="ARBA" id="ARBA00022771"/>
    </source>
</evidence>
<dbReference type="Pfam" id="PF00628">
    <property type="entry name" value="PHD"/>
    <property type="match status" value="1"/>
</dbReference>
<evidence type="ECO:0000313" key="14">
    <source>
        <dbReference type="EMBL" id="CAL4154549.1"/>
    </source>
</evidence>
<dbReference type="SMART" id="SM00249">
    <property type="entry name" value="PHD"/>
    <property type="match status" value="2"/>
</dbReference>
<dbReference type="AlphaFoldDB" id="A0AAV2RZI9"/>
<evidence type="ECO:0000256" key="6">
    <source>
        <dbReference type="ARBA" id="ARBA00023015"/>
    </source>
</evidence>
<keyword evidence="8" id="KW-0539">Nucleus</keyword>
<keyword evidence="6" id="KW-0805">Transcription regulation</keyword>
<evidence type="ECO:0000256" key="1">
    <source>
        <dbReference type="ARBA" id="ARBA00004123"/>
    </source>
</evidence>
<proteinExistence type="predicted"/>
<dbReference type="PANTHER" id="PTHR45888:SF6">
    <property type="entry name" value="HL01030P-RELATED"/>
    <property type="match status" value="1"/>
</dbReference>
<dbReference type="InterPro" id="IPR019787">
    <property type="entry name" value="Znf_PHD-finger"/>
</dbReference>
<accession>A0AAV2RZI9</accession>
<feature type="non-terminal residue" evidence="14">
    <location>
        <position position="436"/>
    </location>
</feature>
<keyword evidence="2" id="KW-0479">Metal-binding</keyword>
<feature type="region of interest" description="Disordered" evidence="10">
    <location>
        <begin position="205"/>
        <end position="247"/>
    </location>
</feature>
<dbReference type="InterPro" id="IPR013083">
    <property type="entry name" value="Znf_RING/FYVE/PHD"/>
</dbReference>
<keyword evidence="7" id="KW-0804">Transcription</keyword>
<sequence>MEGPQSCISTEGKQDEAKNSPEEELDAAASAAAIGPAETTTESATIAAAATAASSPTTFVATTPSSSPSQHPKNEVGPEMMPTIPLVPVQLGPSGKVTLPKNRGRRLKGPAGLSPQRRQFANRRLNKIKRLGPRSSRGGRGLKLSGMDEKALLGEDITMEEEFSQDDVFISPAYQEKWPGHVCAFCCLGEMSQLGQGELTRFDPTPGYNLPEKLTTPYEVLDSPTKKLKTNQSPKDKGKSPRKQVGEALPEPVDEICQVGHVEQPSVSTLFQPTGQCFAHYMCALWSSGVELSGDDTISAVDKAVVTGASRRCHHCNRFGASIPCKASGCSHFYHLPCAMYDAAPMDLKSVAMLCSDHAEQRKDLLVDMDCMVCESPNSPDNMLFCSTCGNHYHGDCLEPHIPVNFKTRTGWQCPDCKTCQVIIHLTIAFSFNLFY</sequence>
<evidence type="ECO:0000256" key="7">
    <source>
        <dbReference type="ARBA" id="ARBA00023163"/>
    </source>
</evidence>
<dbReference type="PROSITE" id="PS51805">
    <property type="entry name" value="EPHD"/>
    <property type="match status" value="1"/>
</dbReference>
<dbReference type="CDD" id="cd15509">
    <property type="entry name" value="PHD1_KMT2C_like"/>
    <property type="match status" value="1"/>
</dbReference>
<evidence type="ECO:0000256" key="5">
    <source>
        <dbReference type="ARBA" id="ARBA00022833"/>
    </source>
</evidence>
<feature type="domain" description="RING-type" evidence="12">
    <location>
        <begin position="371"/>
        <end position="418"/>
    </location>
</feature>
<reference evidence="14 15" key="1">
    <citation type="submission" date="2024-05" db="EMBL/GenBank/DDBJ databases">
        <authorList>
            <person name="Wallberg A."/>
        </authorList>
    </citation>
    <scope>NUCLEOTIDE SEQUENCE [LARGE SCALE GENOMIC DNA]</scope>
</reference>
<evidence type="ECO:0000256" key="2">
    <source>
        <dbReference type="ARBA" id="ARBA00022723"/>
    </source>
</evidence>
<dbReference type="SUPFAM" id="SSF57903">
    <property type="entry name" value="FYVE/PHD zinc finger"/>
    <property type="match status" value="1"/>
</dbReference>
<organism evidence="14 15">
    <name type="scientific">Meganyctiphanes norvegica</name>
    <name type="common">Northern krill</name>
    <name type="synonym">Thysanopoda norvegica</name>
    <dbReference type="NCBI Taxonomy" id="48144"/>
    <lineage>
        <taxon>Eukaryota</taxon>
        <taxon>Metazoa</taxon>
        <taxon>Ecdysozoa</taxon>
        <taxon>Arthropoda</taxon>
        <taxon>Crustacea</taxon>
        <taxon>Multicrustacea</taxon>
        <taxon>Malacostraca</taxon>
        <taxon>Eumalacostraca</taxon>
        <taxon>Eucarida</taxon>
        <taxon>Euphausiacea</taxon>
        <taxon>Euphausiidae</taxon>
        <taxon>Meganyctiphanes</taxon>
    </lineage>
</organism>
<feature type="compositionally biased region" description="Basic and acidic residues" evidence="10">
    <location>
        <begin position="12"/>
        <end position="21"/>
    </location>
</feature>
<keyword evidence="3" id="KW-0677">Repeat</keyword>
<evidence type="ECO:0000256" key="9">
    <source>
        <dbReference type="PROSITE-ProRule" id="PRU00175"/>
    </source>
</evidence>
<feature type="domain" description="PHD-type" evidence="11">
    <location>
        <begin position="368"/>
        <end position="420"/>
    </location>
</feature>
<evidence type="ECO:0000259" key="12">
    <source>
        <dbReference type="PROSITE" id="PS50089"/>
    </source>
</evidence>
<dbReference type="InterPro" id="IPR001965">
    <property type="entry name" value="Znf_PHD"/>
</dbReference>
<dbReference type="Gene3D" id="3.30.40.10">
    <property type="entry name" value="Zinc/RING finger domain, C3HC4 (zinc finger)"/>
    <property type="match status" value="2"/>
</dbReference>
<comment type="caution">
    <text evidence="14">The sequence shown here is derived from an EMBL/GenBank/DDBJ whole genome shotgun (WGS) entry which is preliminary data.</text>
</comment>
<evidence type="ECO:0000256" key="10">
    <source>
        <dbReference type="SAM" id="MobiDB-lite"/>
    </source>
</evidence>
<dbReference type="Pfam" id="PF13771">
    <property type="entry name" value="zf-HC5HC2H"/>
    <property type="match status" value="1"/>
</dbReference>
<feature type="compositionally biased region" description="Low complexity" evidence="10">
    <location>
        <begin position="27"/>
        <end position="69"/>
    </location>
</feature>
<evidence type="ECO:0000256" key="3">
    <source>
        <dbReference type="ARBA" id="ARBA00022737"/>
    </source>
</evidence>
<dbReference type="Proteomes" id="UP001497623">
    <property type="component" value="Unassembled WGS sequence"/>
</dbReference>
<dbReference type="PROSITE" id="PS01359">
    <property type="entry name" value="ZF_PHD_1"/>
    <property type="match status" value="1"/>
</dbReference>
<keyword evidence="15" id="KW-1185">Reference proteome</keyword>
<dbReference type="GO" id="GO:0003713">
    <property type="term" value="F:transcription coactivator activity"/>
    <property type="evidence" value="ECO:0007669"/>
    <property type="project" value="TreeGrafter"/>
</dbReference>
<dbReference type="GO" id="GO:0042800">
    <property type="term" value="F:histone H3K4 methyltransferase activity"/>
    <property type="evidence" value="ECO:0007669"/>
    <property type="project" value="TreeGrafter"/>
</dbReference>
<keyword evidence="5" id="KW-0862">Zinc</keyword>